<evidence type="ECO:0000313" key="1">
    <source>
        <dbReference type="EMBL" id="KAH7363211.1"/>
    </source>
</evidence>
<comment type="caution">
    <text evidence="1">The sequence shown here is derived from an EMBL/GenBank/DDBJ whole genome shotgun (WGS) entry which is preliminary data.</text>
</comment>
<proteinExistence type="predicted"/>
<keyword evidence="2" id="KW-1185">Reference proteome</keyword>
<gene>
    <name evidence="1" type="ORF">B0T11DRAFT_92043</name>
</gene>
<evidence type="ECO:0000313" key="2">
    <source>
        <dbReference type="Proteomes" id="UP000813385"/>
    </source>
</evidence>
<dbReference type="Proteomes" id="UP000813385">
    <property type="component" value="Unassembled WGS sequence"/>
</dbReference>
<dbReference type="OrthoDB" id="341259at2759"/>
<sequence>MLAHIAMETPPECFEQAYYALKNGGITIDALVDLIVKHFDGTRHPQDSKVEEIDIKETSNRDLVGAAARICMADSSCTFPAFLLKPVLLACADEATANAGVLKVLHEDFDSILTFPSAVQLLVAFSITTKNKKLAKSLIASIPVLPPKSHAIFDATGHGYPNCLTAHPALAHHKDNACDVWLQLLESGWAHADVIMFRWATASIVSADAVALARALVDRGLHPDREIAQHALRSGPNDLIPLILDHYKPSTPQDEHEILKAAAVRHPPEEAIAAFELLFSRGISDINWIDKDTHVNHILENWPLGDPRGVCEMSYSWSPEQSVLHAAVMGGHLDTIEWLVGQGAERQIDGWGRDPYNTAKFHDRTDAMELLGKLGMEGRPVLTKFELWDPRRTVDQAQTIRRERMGLGEEKMCIIF</sequence>
<dbReference type="InterPro" id="IPR036770">
    <property type="entry name" value="Ankyrin_rpt-contain_sf"/>
</dbReference>
<reference evidence="1" key="1">
    <citation type="journal article" date="2021" name="Nat. Commun.">
        <title>Genetic determinants of endophytism in the Arabidopsis root mycobiome.</title>
        <authorList>
            <person name="Mesny F."/>
            <person name="Miyauchi S."/>
            <person name="Thiergart T."/>
            <person name="Pickel B."/>
            <person name="Atanasova L."/>
            <person name="Karlsson M."/>
            <person name="Huettel B."/>
            <person name="Barry K.W."/>
            <person name="Haridas S."/>
            <person name="Chen C."/>
            <person name="Bauer D."/>
            <person name="Andreopoulos W."/>
            <person name="Pangilinan J."/>
            <person name="LaButti K."/>
            <person name="Riley R."/>
            <person name="Lipzen A."/>
            <person name="Clum A."/>
            <person name="Drula E."/>
            <person name="Henrissat B."/>
            <person name="Kohler A."/>
            <person name="Grigoriev I.V."/>
            <person name="Martin F.M."/>
            <person name="Hacquard S."/>
        </authorList>
    </citation>
    <scope>NUCLEOTIDE SEQUENCE</scope>
    <source>
        <strain evidence="1">MPI-CAGE-AT-0016</strain>
    </source>
</reference>
<dbReference type="Gene3D" id="1.25.40.20">
    <property type="entry name" value="Ankyrin repeat-containing domain"/>
    <property type="match status" value="1"/>
</dbReference>
<evidence type="ECO:0008006" key="3">
    <source>
        <dbReference type="Google" id="ProtNLM"/>
    </source>
</evidence>
<name>A0A8K0TKK9_9PEZI</name>
<protein>
    <recommendedName>
        <fullName evidence="3">Ankyrin repeat protein</fullName>
    </recommendedName>
</protein>
<organism evidence="1 2">
    <name type="scientific">Plectosphaerella cucumerina</name>
    <dbReference type="NCBI Taxonomy" id="40658"/>
    <lineage>
        <taxon>Eukaryota</taxon>
        <taxon>Fungi</taxon>
        <taxon>Dikarya</taxon>
        <taxon>Ascomycota</taxon>
        <taxon>Pezizomycotina</taxon>
        <taxon>Sordariomycetes</taxon>
        <taxon>Hypocreomycetidae</taxon>
        <taxon>Glomerellales</taxon>
        <taxon>Plectosphaerellaceae</taxon>
        <taxon>Plectosphaerella</taxon>
    </lineage>
</organism>
<dbReference type="SUPFAM" id="SSF48403">
    <property type="entry name" value="Ankyrin repeat"/>
    <property type="match status" value="1"/>
</dbReference>
<accession>A0A8K0TKK9</accession>
<dbReference type="AlphaFoldDB" id="A0A8K0TKK9"/>
<dbReference type="EMBL" id="JAGPXD010000003">
    <property type="protein sequence ID" value="KAH7363211.1"/>
    <property type="molecule type" value="Genomic_DNA"/>
</dbReference>